<feature type="region of interest" description="Disordered" evidence="1">
    <location>
        <begin position="186"/>
        <end position="206"/>
    </location>
</feature>
<organism evidence="3 4">
    <name type="scientific">Moelleriella libera RCEF 2490</name>
    <dbReference type="NCBI Taxonomy" id="1081109"/>
    <lineage>
        <taxon>Eukaryota</taxon>
        <taxon>Fungi</taxon>
        <taxon>Dikarya</taxon>
        <taxon>Ascomycota</taxon>
        <taxon>Pezizomycotina</taxon>
        <taxon>Sordariomycetes</taxon>
        <taxon>Hypocreomycetidae</taxon>
        <taxon>Hypocreales</taxon>
        <taxon>Clavicipitaceae</taxon>
        <taxon>Moelleriella</taxon>
    </lineage>
</organism>
<feature type="signal peptide" evidence="2">
    <location>
        <begin position="1"/>
        <end position="19"/>
    </location>
</feature>
<evidence type="ECO:0000313" key="3">
    <source>
        <dbReference type="EMBL" id="KZZ89415.1"/>
    </source>
</evidence>
<evidence type="ECO:0000256" key="1">
    <source>
        <dbReference type="SAM" id="MobiDB-lite"/>
    </source>
</evidence>
<dbReference type="OrthoDB" id="4934518at2759"/>
<evidence type="ECO:0000313" key="4">
    <source>
        <dbReference type="Proteomes" id="UP000078544"/>
    </source>
</evidence>
<comment type="caution">
    <text evidence="3">The sequence shown here is derived from an EMBL/GenBank/DDBJ whole genome shotgun (WGS) entry which is preliminary data.</text>
</comment>
<gene>
    <name evidence="3" type="ORF">AAL_07714</name>
</gene>
<proteinExistence type="predicted"/>
<reference evidence="3 4" key="1">
    <citation type="journal article" date="2016" name="Genome Biol. Evol.">
        <title>Divergent and convergent evolution of fungal pathogenicity.</title>
        <authorList>
            <person name="Shang Y."/>
            <person name="Xiao G."/>
            <person name="Zheng P."/>
            <person name="Cen K."/>
            <person name="Zhan S."/>
            <person name="Wang C."/>
        </authorList>
    </citation>
    <scope>NUCLEOTIDE SEQUENCE [LARGE SCALE GENOMIC DNA]</scope>
    <source>
        <strain evidence="3 4">RCEF 2490</strain>
    </source>
</reference>
<feature type="compositionally biased region" description="Basic and acidic residues" evidence="1">
    <location>
        <begin position="360"/>
        <end position="390"/>
    </location>
</feature>
<keyword evidence="4" id="KW-1185">Reference proteome</keyword>
<dbReference type="EMBL" id="AZGY01000025">
    <property type="protein sequence ID" value="KZZ89415.1"/>
    <property type="molecule type" value="Genomic_DNA"/>
</dbReference>
<dbReference type="Proteomes" id="UP000078544">
    <property type="component" value="Unassembled WGS sequence"/>
</dbReference>
<keyword evidence="2" id="KW-0732">Signal</keyword>
<feature type="region of interest" description="Disordered" evidence="1">
    <location>
        <begin position="360"/>
        <end position="416"/>
    </location>
</feature>
<evidence type="ECO:0000256" key="2">
    <source>
        <dbReference type="SAM" id="SignalP"/>
    </source>
</evidence>
<protein>
    <submittedName>
        <fullName evidence="3">Uncharacterized protein</fullName>
    </submittedName>
</protein>
<name>A0A167WY85_9HYPO</name>
<accession>A0A167WY85</accession>
<feature type="chain" id="PRO_5007894154" evidence="2">
    <location>
        <begin position="20"/>
        <end position="450"/>
    </location>
</feature>
<sequence length="450" mass="49313">MVNAVLWTALSLAAAGVQGAMIPRAQKAPGSLSLADLVRDSYEVRGHMKQITDKIDPKVLPFAEARLKNLKQVNTLQEVLKEVQLDKQEEKKRDCFFLRNMMNPQGVKVSMDITAYADRPDHVNGGDQDESWEITQSVAKIDTERIGWSTDQSSEVGGSVSAGGSAGIGPFQASLEATVYGNTRAATGKNGEASNSGESKQDTKWTKPCPKKSTCRVVTWTYTRKISGTCLLVPIGDKTCLTPNEKGGNFSLATDFTYKDLSSAFFVQAVKQAKSGPQWQDLKMHDVSSIDSKFTSPCSFSYVLRLENGEPVRAQALISEPLPRDVPKAVGWRGEGAKKACKLATKGWWWQPGGWFLVPESDKGSGDWEQHDDWLEPAGRESKCPDDNNNKARRAPASAANDDAPPKENLKQPAKNKLVKVDIGFNEVPKLVKQLQETKNKGFVEAPKKA</sequence>
<dbReference type="AlphaFoldDB" id="A0A167WY85"/>